<keyword evidence="2" id="KW-1185">Reference proteome</keyword>
<feature type="non-terminal residue" evidence="1">
    <location>
        <position position="237"/>
    </location>
</feature>
<sequence length="237" mass="26518">VGLPPPREGRWCTARNYGLAHTILEGCLTVCTSILPIRSRKINHLVTLARALLPSGSEPPQLPATLQPLIEDNEFDMPSLTLRQVRDMTFHTGCHDHSWYERSVPANKFRVGDLGYLPPGKGWDGFVRMRNVIEDGLVSLKTGRKERGECWCWENLQEGRQLLQGFDMFGGVKGWPVAVPPYKQIDAVVVHEEFVSVVKDAWEYLLLNGKQLALEEAGVKPEDLVLGKLPPRPGSNT</sequence>
<dbReference type="AlphaFoldDB" id="A0A0C9WBK8"/>
<dbReference type="OrthoDB" id="3268478at2759"/>
<evidence type="ECO:0000313" key="2">
    <source>
        <dbReference type="Proteomes" id="UP000053820"/>
    </source>
</evidence>
<dbReference type="HOGENOM" id="CLU_1171049_0_0_1"/>
<name>A0A0C9WBK8_9AGAM</name>
<evidence type="ECO:0000313" key="1">
    <source>
        <dbReference type="EMBL" id="KIJ61276.1"/>
    </source>
</evidence>
<organism evidence="1 2">
    <name type="scientific">Hydnomerulius pinastri MD-312</name>
    <dbReference type="NCBI Taxonomy" id="994086"/>
    <lineage>
        <taxon>Eukaryota</taxon>
        <taxon>Fungi</taxon>
        <taxon>Dikarya</taxon>
        <taxon>Basidiomycota</taxon>
        <taxon>Agaricomycotina</taxon>
        <taxon>Agaricomycetes</taxon>
        <taxon>Agaricomycetidae</taxon>
        <taxon>Boletales</taxon>
        <taxon>Boletales incertae sedis</taxon>
        <taxon>Leucogyrophana</taxon>
    </lineage>
</organism>
<protein>
    <submittedName>
        <fullName evidence="1">Uncharacterized protein</fullName>
    </submittedName>
</protein>
<proteinExistence type="predicted"/>
<dbReference type="EMBL" id="KN839864">
    <property type="protein sequence ID" value="KIJ61276.1"/>
    <property type="molecule type" value="Genomic_DNA"/>
</dbReference>
<accession>A0A0C9WBK8</accession>
<reference evidence="1 2" key="1">
    <citation type="submission" date="2014-04" db="EMBL/GenBank/DDBJ databases">
        <title>Evolutionary Origins and Diversification of the Mycorrhizal Mutualists.</title>
        <authorList>
            <consortium name="DOE Joint Genome Institute"/>
            <consortium name="Mycorrhizal Genomics Consortium"/>
            <person name="Kohler A."/>
            <person name="Kuo A."/>
            <person name="Nagy L.G."/>
            <person name="Floudas D."/>
            <person name="Copeland A."/>
            <person name="Barry K.W."/>
            <person name="Cichocki N."/>
            <person name="Veneault-Fourrey C."/>
            <person name="LaButti K."/>
            <person name="Lindquist E.A."/>
            <person name="Lipzen A."/>
            <person name="Lundell T."/>
            <person name="Morin E."/>
            <person name="Murat C."/>
            <person name="Riley R."/>
            <person name="Ohm R."/>
            <person name="Sun H."/>
            <person name="Tunlid A."/>
            <person name="Henrissat B."/>
            <person name="Grigoriev I.V."/>
            <person name="Hibbett D.S."/>
            <person name="Martin F."/>
        </authorList>
    </citation>
    <scope>NUCLEOTIDE SEQUENCE [LARGE SCALE GENOMIC DNA]</scope>
    <source>
        <strain evidence="1 2">MD-312</strain>
    </source>
</reference>
<dbReference type="Proteomes" id="UP000053820">
    <property type="component" value="Unassembled WGS sequence"/>
</dbReference>
<gene>
    <name evidence="1" type="ORF">HYDPIDRAFT_97150</name>
</gene>